<protein>
    <recommendedName>
        <fullName evidence="3">Glycosyltransferase 2-like domain-containing protein</fullName>
    </recommendedName>
</protein>
<keyword evidence="2" id="KW-0812">Transmembrane</keyword>
<dbReference type="STRING" id="1314781.A0A165BAX5"/>
<feature type="transmembrane region" description="Helical" evidence="2">
    <location>
        <begin position="538"/>
        <end position="565"/>
    </location>
</feature>
<evidence type="ECO:0000313" key="4">
    <source>
        <dbReference type="EMBL" id="KZV80222.1"/>
    </source>
</evidence>
<feature type="region of interest" description="Disordered" evidence="1">
    <location>
        <begin position="1"/>
        <end position="62"/>
    </location>
</feature>
<feature type="transmembrane region" description="Helical" evidence="2">
    <location>
        <begin position="577"/>
        <end position="596"/>
    </location>
</feature>
<organism evidence="4 5">
    <name type="scientific">Exidia glandulosa HHB12029</name>
    <dbReference type="NCBI Taxonomy" id="1314781"/>
    <lineage>
        <taxon>Eukaryota</taxon>
        <taxon>Fungi</taxon>
        <taxon>Dikarya</taxon>
        <taxon>Basidiomycota</taxon>
        <taxon>Agaricomycotina</taxon>
        <taxon>Agaricomycetes</taxon>
        <taxon>Auriculariales</taxon>
        <taxon>Exidiaceae</taxon>
        <taxon>Exidia</taxon>
    </lineage>
</organism>
<dbReference type="EMBL" id="KV426506">
    <property type="protein sequence ID" value="KZV80222.1"/>
    <property type="molecule type" value="Genomic_DNA"/>
</dbReference>
<evidence type="ECO:0000256" key="1">
    <source>
        <dbReference type="SAM" id="MobiDB-lite"/>
    </source>
</evidence>
<dbReference type="Gene3D" id="3.90.550.10">
    <property type="entry name" value="Spore Coat Polysaccharide Biosynthesis Protein SpsA, Chain A"/>
    <property type="match status" value="1"/>
</dbReference>
<dbReference type="PANTHER" id="PTHR35408">
    <property type="entry name" value="CHROMOSOME 15, WHOLE GENOME SHOTGUN SEQUENCE"/>
    <property type="match status" value="1"/>
</dbReference>
<gene>
    <name evidence="4" type="ORF">EXIGLDRAFT_845734</name>
</gene>
<feature type="transmembrane region" description="Helical" evidence="2">
    <location>
        <begin position="700"/>
        <end position="720"/>
    </location>
</feature>
<feature type="compositionally biased region" description="Basic and acidic residues" evidence="1">
    <location>
        <begin position="36"/>
        <end position="53"/>
    </location>
</feature>
<evidence type="ECO:0000259" key="3">
    <source>
        <dbReference type="Pfam" id="PF13632"/>
    </source>
</evidence>
<keyword evidence="2" id="KW-0472">Membrane</keyword>
<reference evidence="4 5" key="1">
    <citation type="journal article" date="2016" name="Mol. Biol. Evol.">
        <title>Comparative Genomics of Early-Diverging Mushroom-Forming Fungi Provides Insights into the Origins of Lignocellulose Decay Capabilities.</title>
        <authorList>
            <person name="Nagy L.G."/>
            <person name="Riley R."/>
            <person name="Tritt A."/>
            <person name="Adam C."/>
            <person name="Daum C."/>
            <person name="Floudas D."/>
            <person name="Sun H."/>
            <person name="Yadav J.S."/>
            <person name="Pangilinan J."/>
            <person name="Larsson K.H."/>
            <person name="Matsuura K."/>
            <person name="Barry K."/>
            <person name="Labutti K."/>
            <person name="Kuo R."/>
            <person name="Ohm R.A."/>
            <person name="Bhattacharya S.S."/>
            <person name="Shirouzu T."/>
            <person name="Yoshinaga Y."/>
            <person name="Martin F.M."/>
            <person name="Grigoriev I.V."/>
            <person name="Hibbett D.S."/>
        </authorList>
    </citation>
    <scope>NUCLEOTIDE SEQUENCE [LARGE SCALE GENOMIC DNA]</scope>
    <source>
        <strain evidence="4 5">HHB12029</strain>
    </source>
</reference>
<dbReference type="InterPro" id="IPR001173">
    <property type="entry name" value="Glyco_trans_2-like"/>
</dbReference>
<dbReference type="OrthoDB" id="38531at2759"/>
<dbReference type="AlphaFoldDB" id="A0A165BAX5"/>
<proteinExistence type="predicted"/>
<evidence type="ECO:0000256" key="2">
    <source>
        <dbReference type="SAM" id="Phobius"/>
    </source>
</evidence>
<dbReference type="Pfam" id="PF13632">
    <property type="entry name" value="Glyco_trans_2_3"/>
    <property type="match status" value="1"/>
</dbReference>
<sequence>MLPVEQQQLEVMPQFPRSRPRPLSSKFSSDASDSSGNEKADGQAHEHDNEKTSISDVVSVDGDGKVEGKLSADLGSLEDGAQGLPRRPMRFEAAIFMGIATGFSFLFVIIALDRMLEESMVDGMYIRWALAAVAPLLFCVSLFFTQALVNCVFYTFGPVSQFYTNSKYYSGIAPTSDFNIDKLPHVTIQMPVYKESLEATIMPSINSIQKAMISYARQGGTSSIFVNDDGMQLLSQELREERMRFYENRNIGWVARPPHGTDGFVRAGRFKKASNMNYGLTLALRMEELLEELDKDPARKAALGVDGSDPFMDEEGVLSDHALELAVNETNGEAWASGGKALRIGEVILLVDSDTQVPEDCLRDAARELAQTPEVAILQHGSDVLQVAHHYFENITAYFPRRVNQAIAMACANGEVAPFVGHNAFLRWRAMQEVAFVDSDGKRKIWSESNVSEDFDLSLRLQVAGYTIRWATYSKGGFKEGVSLTCDDEMNRWQKYAYGASELMFRPLVQWLRHGPFAAQFIKFMGSRVPLYYKMSLLAYYWSYFGIAGSFLISVLNYVLLGFTIRVDNYYLKGFELFLACLVLFFAAGNLAHAILEYRLKIRGLGESLVANFRWLPFFLIFFQGLSLSVSYAILAHLFSYNISWSATVKEVESSNFFREVPRIWKRFYPTFIICGILVGVMIVFSTNLVPRGFVIDGRYWAVIFPLALQVGSHILYPIVLNPWLVIFSY</sequence>
<feature type="transmembrane region" description="Helical" evidence="2">
    <location>
        <begin position="124"/>
        <end position="144"/>
    </location>
</feature>
<dbReference type="PANTHER" id="PTHR35408:SF3">
    <property type="entry name" value="GLYCOSYLTRANSFERASE 2-LIKE DOMAIN-CONTAINING PROTEIN"/>
    <property type="match status" value="1"/>
</dbReference>
<feature type="transmembrane region" description="Helical" evidence="2">
    <location>
        <begin position="616"/>
        <end position="639"/>
    </location>
</feature>
<keyword evidence="2" id="KW-1133">Transmembrane helix</keyword>
<evidence type="ECO:0000313" key="5">
    <source>
        <dbReference type="Proteomes" id="UP000077266"/>
    </source>
</evidence>
<keyword evidence="5" id="KW-1185">Reference proteome</keyword>
<dbReference type="SUPFAM" id="SSF53448">
    <property type="entry name" value="Nucleotide-diphospho-sugar transferases"/>
    <property type="match status" value="1"/>
</dbReference>
<feature type="compositionally biased region" description="Low complexity" evidence="1">
    <location>
        <begin position="24"/>
        <end position="35"/>
    </location>
</feature>
<dbReference type="Proteomes" id="UP000077266">
    <property type="component" value="Unassembled WGS sequence"/>
</dbReference>
<feature type="transmembrane region" description="Helical" evidence="2">
    <location>
        <begin position="668"/>
        <end position="688"/>
    </location>
</feature>
<name>A0A165BAX5_EXIGL</name>
<dbReference type="InParanoid" id="A0A165BAX5"/>
<feature type="domain" description="Glycosyltransferase 2-like" evidence="3">
    <location>
        <begin position="347"/>
        <end position="557"/>
    </location>
</feature>
<accession>A0A165BAX5</accession>
<feature type="transmembrane region" description="Helical" evidence="2">
    <location>
        <begin position="93"/>
        <end position="112"/>
    </location>
</feature>
<dbReference type="InterPro" id="IPR029044">
    <property type="entry name" value="Nucleotide-diphossugar_trans"/>
</dbReference>